<comment type="caution">
    <text evidence="1">The sequence shown here is derived from an EMBL/GenBank/DDBJ whole genome shotgun (WGS) entry which is preliminary data.</text>
</comment>
<sequence>MADEGTYSELSIADPFSTRHPNELSTIGQTWKILGGYRVQPAQSIAEPILTFKVLDHVETV</sequence>
<gene>
    <name evidence="1" type="ORF">RRF57_005072</name>
</gene>
<name>A0AAN7Z4F8_9PEZI</name>
<organism evidence="1 2">
    <name type="scientific">Xylaria bambusicola</name>
    <dbReference type="NCBI Taxonomy" id="326684"/>
    <lineage>
        <taxon>Eukaryota</taxon>
        <taxon>Fungi</taxon>
        <taxon>Dikarya</taxon>
        <taxon>Ascomycota</taxon>
        <taxon>Pezizomycotina</taxon>
        <taxon>Sordariomycetes</taxon>
        <taxon>Xylariomycetidae</taxon>
        <taxon>Xylariales</taxon>
        <taxon>Xylariaceae</taxon>
        <taxon>Xylaria</taxon>
    </lineage>
</organism>
<evidence type="ECO:0000313" key="1">
    <source>
        <dbReference type="EMBL" id="KAK5629357.1"/>
    </source>
</evidence>
<dbReference type="EMBL" id="JAWHQM010000011">
    <property type="protein sequence ID" value="KAK5629357.1"/>
    <property type="molecule type" value="Genomic_DNA"/>
</dbReference>
<evidence type="ECO:0000313" key="2">
    <source>
        <dbReference type="Proteomes" id="UP001305414"/>
    </source>
</evidence>
<dbReference type="AlphaFoldDB" id="A0AAN7Z4F8"/>
<keyword evidence="2" id="KW-1185">Reference proteome</keyword>
<accession>A0AAN7Z4F8</accession>
<proteinExistence type="predicted"/>
<reference evidence="1 2" key="1">
    <citation type="submission" date="2023-10" db="EMBL/GenBank/DDBJ databases">
        <title>Draft genome sequence of Xylaria bambusicola isolate GMP-LS, the root and basal stem rot pathogen of sugarcane in Indonesia.</title>
        <authorList>
            <person name="Selvaraj P."/>
            <person name="Muralishankar V."/>
            <person name="Muruganantham S."/>
            <person name="Sp S."/>
            <person name="Haryani S."/>
            <person name="Lau K.J.X."/>
            <person name="Naqvi N.I."/>
        </authorList>
    </citation>
    <scope>NUCLEOTIDE SEQUENCE [LARGE SCALE GENOMIC DNA]</scope>
    <source>
        <strain evidence="1">GMP-LS</strain>
    </source>
</reference>
<protein>
    <submittedName>
        <fullName evidence="1">Uncharacterized protein</fullName>
    </submittedName>
</protein>
<dbReference type="Proteomes" id="UP001305414">
    <property type="component" value="Unassembled WGS sequence"/>
</dbReference>